<feature type="domain" description="Ribosomal RNA small subunit methyltransferase E PUA-like" evidence="12">
    <location>
        <begin position="18"/>
        <end position="64"/>
    </location>
</feature>
<evidence type="ECO:0000256" key="7">
    <source>
        <dbReference type="ARBA" id="ARBA00022691"/>
    </source>
</evidence>
<comment type="function">
    <text evidence="8 10">Specifically methylates the N3 position of the uracil ring of uridine 1498 (m3U1498) in 16S rRNA. Acts on the fully assembled 30S ribosomal subunit.</text>
</comment>
<comment type="similarity">
    <text evidence="2 10">Belongs to the RNA methyltransferase RsmE family.</text>
</comment>
<evidence type="ECO:0000259" key="11">
    <source>
        <dbReference type="Pfam" id="PF04452"/>
    </source>
</evidence>
<evidence type="ECO:0000259" key="12">
    <source>
        <dbReference type="Pfam" id="PF20260"/>
    </source>
</evidence>
<dbReference type="CDD" id="cd18084">
    <property type="entry name" value="RsmE-like"/>
    <property type="match status" value="1"/>
</dbReference>
<evidence type="ECO:0000256" key="6">
    <source>
        <dbReference type="ARBA" id="ARBA00022679"/>
    </source>
</evidence>
<dbReference type="InterPro" id="IPR029026">
    <property type="entry name" value="tRNA_m1G_MTases_N"/>
</dbReference>
<dbReference type="GO" id="GO:0008168">
    <property type="term" value="F:methyltransferase activity"/>
    <property type="evidence" value="ECO:0007669"/>
    <property type="project" value="UniProtKB-KW"/>
</dbReference>
<keyword evidence="6 10" id="KW-0808">Transferase</keyword>
<keyword evidence="5 10" id="KW-0489">Methyltransferase</keyword>
<evidence type="ECO:0000256" key="3">
    <source>
        <dbReference type="ARBA" id="ARBA00022490"/>
    </source>
</evidence>
<evidence type="ECO:0000256" key="10">
    <source>
        <dbReference type="PIRNR" id="PIRNR015601"/>
    </source>
</evidence>
<name>A0ABU2YC16_9FLAO</name>
<comment type="caution">
    <text evidence="13">The sequence shown here is derived from an EMBL/GenBank/DDBJ whole genome shotgun (WGS) entry which is preliminary data.</text>
</comment>
<organism evidence="13 14">
    <name type="scientific">Patiriisocius hiemis</name>
    <dbReference type="NCBI Taxonomy" id="3075604"/>
    <lineage>
        <taxon>Bacteria</taxon>
        <taxon>Pseudomonadati</taxon>
        <taxon>Bacteroidota</taxon>
        <taxon>Flavobacteriia</taxon>
        <taxon>Flavobacteriales</taxon>
        <taxon>Flavobacteriaceae</taxon>
        <taxon>Patiriisocius</taxon>
    </lineage>
</organism>
<dbReference type="InterPro" id="IPR015947">
    <property type="entry name" value="PUA-like_sf"/>
</dbReference>
<gene>
    <name evidence="13" type="ORF">RM538_02150</name>
</gene>
<dbReference type="EMBL" id="JAVRHZ010000001">
    <property type="protein sequence ID" value="MDT0554785.1"/>
    <property type="molecule type" value="Genomic_DNA"/>
</dbReference>
<reference evidence="13 14" key="1">
    <citation type="submission" date="2023-09" db="EMBL/GenBank/DDBJ databases">
        <authorList>
            <person name="Rey-Velasco X."/>
        </authorList>
    </citation>
    <scope>NUCLEOTIDE SEQUENCE [LARGE SCALE GENOMIC DNA]</scope>
    <source>
        <strain evidence="13 14">W242</strain>
    </source>
</reference>
<dbReference type="Gene3D" id="2.40.240.20">
    <property type="entry name" value="Hypothetical PUA domain-like, domain 1"/>
    <property type="match status" value="1"/>
</dbReference>
<evidence type="ECO:0000256" key="9">
    <source>
        <dbReference type="ARBA" id="ARBA00047944"/>
    </source>
</evidence>
<comment type="subcellular location">
    <subcellularLocation>
        <location evidence="1 10">Cytoplasm</location>
    </subcellularLocation>
</comment>
<dbReference type="NCBIfam" id="NF008702">
    <property type="entry name" value="PRK11713.6-1"/>
    <property type="match status" value="1"/>
</dbReference>
<dbReference type="SUPFAM" id="SSF88697">
    <property type="entry name" value="PUA domain-like"/>
    <property type="match status" value="1"/>
</dbReference>
<dbReference type="Proteomes" id="UP001254488">
    <property type="component" value="Unassembled WGS sequence"/>
</dbReference>
<dbReference type="SUPFAM" id="SSF75217">
    <property type="entry name" value="alpha/beta knot"/>
    <property type="match status" value="1"/>
</dbReference>
<dbReference type="EC" id="2.1.1.193" evidence="10"/>
<dbReference type="InterPro" id="IPR046887">
    <property type="entry name" value="RsmE_PUA-like"/>
</dbReference>
<dbReference type="Pfam" id="PF04452">
    <property type="entry name" value="Methyltrans_RNA"/>
    <property type="match status" value="1"/>
</dbReference>
<dbReference type="InterPro" id="IPR029028">
    <property type="entry name" value="Alpha/beta_knot_MTases"/>
</dbReference>
<dbReference type="Pfam" id="PF20260">
    <property type="entry name" value="PUA_4"/>
    <property type="match status" value="1"/>
</dbReference>
<dbReference type="PIRSF" id="PIRSF015601">
    <property type="entry name" value="MTase_slr0722"/>
    <property type="match status" value="1"/>
</dbReference>
<dbReference type="GO" id="GO:0032259">
    <property type="term" value="P:methylation"/>
    <property type="evidence" value="ECO:0007669"/>
    <property type="project" value="UniProtKB-KW"/>
</dbReference>
<dbReference type="InterPro" id="IPR046886">
    <property type="entry name" value="RsmE_MTase_dom"/>
</dbReference>
<accession>A0ABU2YC16</accession>
<keyword evidence="7 10" id="KW-0949">S-adenosyl-L-methionine</keyword>
<dbReference type="Gene3D" id="3.40.1280.10">
    <property type="match status" value="1"/>
</dbReference>
<dbReference type="PANTHER" id="PTHR30027:SF3">
    <property type="entry name" value="16S RRNA (URACIL(1498)-N(3))-METHYLTRANSFERASE"/>
    <property type="match status" value="1"/>
</dbReference>
<dbReference type="RefSeq" id="WP_311331742.1">
    <property type="nucleotide sequence ID" value="NZ_JAVRHZ010000001.1"/>
</dbReference>
<dbReference type="NCBIfam" id="TIGR00046">
    <property type="entry name" value="RsmE family RNA methyltransferase"/>
    <property type="match status" value="1"/>
</dbReference>
<evidence type="ECO:0000256" key="5">
    <source>
        <dbReference type="ARBA" id="ARBA00022603"/>
    </source>
</evidence>
<evidence type="ECO:0000256" key="1">
    <source>
        <dbReference type="ARBA" id="ARBA00004496"/>
    </source>
</evidence>
<keyword evidence="3 10" id="KW-0963">Cytoplasm</keyword>
<evidence type="ECO:0000256" key="2">
    <source>
        <dbReference type="ARBA" id="ARBA00005528"/>
    </source>
</evidence>
<proteinExistence type="inferred from homology"/>
<keyword evidence="14" id="KW-1185">Reference proteome</keyword>
<comment type="catalytic activity">
    <reaction evidence="9 10">
        <text>uridine(1498) in 16S rRNA + S-adenosyl-L-methionine = N(3)-methyluridine(1498) in 16S rRNA + S-adenosyl-L-homocysteine + H(+)</text>
        <dbReference type="Rhea" id="RHEA:42920"/>
        <dbReference type="Rhea" id="RHEA-COMP:10283"/>
        <dbReference type="Rhea" id="RHEA-COMP:10284"/>
        <dbReference type="ChEBI" id="CHEBI:15378"/>
        <dbReference type="ChEBI" id="CHEBI:57856"/>
        <dbReference type="ChEBI" id="CHEBI:59789"/>
        <dbReference type="ChEBI" id="CHEBI:65315"/>
        <dbReference type="ChEBI" id="CHEBI:74502"/>
        <dbReference type="EC" id="2.1.1.193"/>
    </reaction>
</comment>
<dbReference type="InterPro" id="IPR006700">
    <property type="entry name" value="RsmE"/>
</dbReference>
<evidence type="ECO:0000256" key="8">
    <source>
        <dbReference type="ARBA" id="ARBA00025699"/>
    </source>
</evidence>
<dbReference type="PANTHER" id="PTHR30027">
    <property type="entry name" value="RIBOSOMAL RNA SMALL SUBUNIT METHYLTRANSFERASE E"/>
    <property type="match status" value="1"/>
</dbReference>
<sequence length="235" mass="26806">MNLFYQEHINESISEIIFDKDESRHIAKVLRTKIGNTLHITNGKGLLFEAQLESENPKKCIARIQSVSKEAPLPYYLHLAVAPTKLNDRYEWFLEKATEIGVSEITPIICDHSERKVIKHDRYQKIVVGAMKQSLKMYLPKLNQATSYKEFINQENKEIKLIAHCEESKKVSLKSFSEKLKNTTILIGPEGDFSTTEIELAIKNEYKSISLGDTRLRTETAAIVACHSVAFANHN</sequence>
<evidence type="ECO:0000313" key="14">
    <source>
        <dbReference type="Proteomes" id="UP001254488"/>
    </source>
</evidence>
<protein>
    <recommendedName>
        <fullName evidence="10">Ribosomal RNA small subunit methyltransferase E</fullName>
        <ecNumber evidence="10">2.1.1.193</ecNumber>
    </recommendedName>
</protein>
<evidence type="ECO:0000313" key="13">
    <source>
        <dbReference type="EMBL" id="MDT0554785.1"/>
    </source>
</evidence>
<keyword evidence="4 10" id="KW-0698">rRNA processing</keyword>
<evidence type="ECO:0000256" key="4">
    <source>
        <dbReference type="ARBA" id="ARBA00022552"/>
    </source>
</evidence>
<feature type="domain" description="Ribosomal RNA small subunit methyltransferase E methyltransferase" evidence="11">
    <location>
        <begin position="73"/>
        <end position="228"/>
    </location>
</feature>